<evidence type="ECO:0000256" key="3">
    <source>
        <dbReference type="ARBA" id="ARBA00023125"/>
    </source>
</evidence>
<keyword evidence="4" id="KW-0804">Transcription</keyword>
<reference evidence="7" key="3">
    <citation type="submission" date="2023-07" db="EMBL/GenBank/DDBJ databases">
        <title>An improved reference 1 genome and first organelle genomes of Quercus suber.</title>
        <authorList>
            <consortium name="Genosuber Consortium"/>
            <person name="Usie A."/>
            <person name="Serra O."/>
            <person name="Barros P."/>
        </authorList>
    </citation>
    <scope>NUCLEOTIDE SEQUENCE</scope>
    <source>
        <strain evidence="7">HL8</strain>
        <tissue evidence="7">Leaves</tissue>
    </source>
</reference>
<dbReference type="GO" id="GO:0005634">
    <property type="term" value="C:nucleus"/>
    <property type="evidence" value="ECO:0007669"/>
    <property type="project" value="UniProtKB-SubCell"/>
</dbReference>
<protein>
    <submittedName>
        <fullName evidence="7">B3 domain-containing transcription factor vrn1</fullName>
    </submittedName>
</protein>
<dbReference type="SUPFAM" id="SSF101936">
    <property type="entry name" value="DNA-binding pseudobarrel domain"/>
    <property type="match status" value="1"/>
</dbReference>
<reference evidence="7" key="1">
    <citation type="submission" date="2017-12" db="EMBL/GenBank/DDBJ databases">
        <authorList>
            <person name="Barbosa P."/>
            <person name="Usie A."/>
            <person name="Ramos A.M."/>
        </authorList>
    </citation>
    <scope>NUCLEOTIDE SEQUENCE</scope>
    <source>
        <strain evidence="7">HL8</strain>
        <tissue evidence="7">Leaves</tissue>
    </source>
</reference>
<comment type="caution">
    <text evidence="7">The sequence shown here is derived from an EMBL/GenBank/DDBJ whole genome shotgun (WGS) entry which is preliminary data.</text>
</comment>
<dbReference type="InterPro" id="IPR003340">
    <property type="entry name" value="B3_DNA-bd"/>
</dbReference>
<keyword evidence="3" id="KW-0238">DNA-binding</keyword>
<dbReference type="Pfam" id="PF02362">
    <property type="entry name" value="B3"/>
    <property type="match status" value="1"/>
</dbReference>
<dbReference type="Gene3D" id="2.40.330.10">
    <property type="entry name" value="DNA-binding pseudobarrel domain"/>
    <property type="match status" value="1"/>
</dbReference>
<evidence type="ECO:0000256" key="4">
    <source>
        <dbReference type="ARBA" id="ARBA00023163"/>
    </source>
</evidence>
<name>A0AAW0M377_QUESU</name>
<evidence type="ECO:0000256" key="2">
    <source>
        <dbReference type="ARBA" id="ARBA00023015"/>
    </source>
</evidence>
<dbReference type="InterPro" id="IPR044837">
    <property type="entry name" value="REM16-like"/>
</dbReference>
<dbReference type="CDD" id="cd10017">
    <property type="entry name" value="B3_DNA"/>
    <property type="match status" value="1"/>
</dbReference>
<reference evidence="7" key="2">
    <citation type="journal article" date="2018" name="Sci. Data">
        <title>The draft genome sequence of cork oak.</title>
        <authorList>
            <person name="Ramos A.M."/>
            <person name="Usie A."/>
            <person name="Barbosa P."/>
            <person name="Barros P.M."/>
            <person name="Capote T."/>
            <person name="Chaves I."/>
            <person name="Simoes F."/>
            <person name="Abreu I."/>
            <person name="Carrasquinho I."/>
            <person name="Faro C."/>
            <person name="Guimaraes J.B."/>
            <person name="Mendonca D."/>
            <person name="Nobrega F."/>
            <person name="Rodrigues L."/>
            <person name="Saibo N.J.M."/>
            <person name="Varela M.C."/>
            <person name="Egas C."/>
            <person name="Matos J."/>
            <person name="Miguel C.M."/>
            <person name="Oliveira M.M."/>
            <person name="Ricardo C.P."/>
            <person name="Goncalves S."/>
        </authorList>
    </citation>
    <scope>NUCLEOTIDE SEQUENCE [LARGE SCALE GENOMIC DNA]</scope>
    <source>
        <strain evidence="7">HL8</strain>
    </source>
</reference>
<dbReference type="PROSITE" id="PS50863">
    <property type="entry name" value="B3"/>
    <property type="match status" value="1"/>
</dbReference>
<dbReference type="GO" id="GO:0003677">
    <property type="term" value="F:DNA binding"/>
    <property type="evidence" value="ECO:0007669"/>
    <property type="project" value="UniProtKB-KW"/>
</dbReference>
<comment type="subcellular location">
    <subcellularLocation>
        <location evidence="1">Nucleus</location>
    </subcellularLocation>
</comment>
<sequence length="253" mass="28892">MVDSSLPKLMHKLFRDAMCIHVSVDGYLWLRFNSAELSYATLNDPYGGIWQVRLKKADNNIWFRNLVGRISLNIIVSVMTATGIQYPPIKNCKLKDHQVDRIDLDEDDTSISPSDDLPKKHEVRENAIQAAEKLKPKNPSFMGISRLHNKVYVPAEFFTKYIIGKQIVTLQCLVLLPPIKTYSGTRFGKGWGAFSKDNNLEQGDVCVFEVIERKPIVLSVSILYTWLTIRVRMLCILENGALQMDAYLCIDMH</sequence>
<evidence type="ECO:0000256" key="1">
    <source>
        <dbReference type="ARBA" id="ARBA00004123"/>
    </source>
</evidence>
<dbReference type="InterPro" id="IPR015300">
    <property type="entry name" value="DNA-bd_pseudobarrel_sf"/>
</dbReference>
<proteinExistence type="predicted"/>
<dbReference type="PANTHER" id="PTHR31391:SF4">
    <property type="entry name" value="B3 DOMAIN-CONTAINING PROTEIN OS03G0184500"/>
    <property type="match status" value="1"/>
</dbReference>
<evidence type="ECO:0000256" key="5">
    <source>
        <dbReference type="ARBA" id="ARBA00023242"/>
    </source>
</evidence>
<dbReference type="SMART" id="SM01019">
    <property type="entry name" value="B3"/>
    <property type="match status" value="1"/>
</dbReference>
<keyword evidence="5" id="KW-0539">Nucleus</keyword>
<feature type="non-terminal residue" evidence="7">
    <location>
        <position position="253"/>
    </location>
</feature>
<dbReference type="AlphaFoldDB" id="A0AAW0M377"/>
<dbReference type="PANTHER" id="PTHR31391">
    <property type="entry name" value="B3 DOMAIN-CONTAINING PROTEIN OS11G0197600-RELATED"/>
    <property type="match status" value="1"/>
</dbReference>
<feature type="domain" description="TF-B3" evidence="6">
    <location>
        <begin position="187"/>
        <end position="226"/>
    </location>
</feature>
<dbReference type="EMBL" id="PKMF04000029">
    <property type="protein sequence ID" value="KAK7857179.1"/>
    <property type="molecule type" value="Genomic_DNA"/>
</dbReference>
<keyword evidence="2" id="KW-0805">Transcription regulation</keyword>
<gene>
    <name evidence="7" type="primary">VRN1_45</name>
    <name evidence="7" type="ORF">CFP56_019185</name>
</gene>
<organism evidence="7">
    <name type="scientific">Quercus suber</name>
    <name type="common">Cork oak</name>
    <dbReference type="NCBI Taxonomy" id="58331"/>
    <lineage>
        <taxon>Eukaryota</taxon>
        <taxon>Viridiplantae</taxon>
        <taxon>Streptophyta</taxon>
        <taxon>Embryophyta</taxon>
        <taxon>Tracheophyta</taxon>
        <taxon>Spermatophyta</taxon>
        <taxon>Magnoliopsida</taxon>
        <taxon>eudicotyledons</taxon>
        <taxon>Gunneridae</taxon>
        <taxon>Pentapetalae</taxon>
        <taxon>rosids</taxon>
        <taxon>fabids</taxon>
        <taxon>Fagales</taxon>
        <taxon>Fagaceae</taxon>
        <taxon>Quercus</taxon>
    </lineage>
</organism>
<evidence type="ECO:0000259" key="6">
    <source>
        <dbReference type="PROSITE" id="PS50863"/>
    </source>
</evidence>
<accession>A0AAW0M377</accession>
<evidence type="ECO:0000313" key="7">
    <source>
        <dbReference type="EMBL" id="KAK7857179.1"/>
    </source>
</evidence>